<dbReference type="STRING" id="1122142.SAMN02910414_00121"/>
<keyword evidence="2" id="KW-1185">Reference proteome</keyword>
<evidence type="ECO:0000313" key="1">
    <source>
        <dbReference type="EMBL" id="SDX85443.1"/>
    </source>
</evidence>
<name>A0A1H3F345_9FIRM</name>
<evidence type="ECO:0000313" key="2">
    <source>
        <dbReference type="Proteomes" id="UP000183918"/>
    </source>
</evidence>
<reference evidence="1 2" key="1">
    <citation type="submission" date="2016-10" db="EMBL/GenBank/DDBJ databases">
        <authorList>
            <person name="de Groot N.N."/>
        </authorList>
    </citation>
    <scope>NUCLEOTIDE SEQUENCE [LARGE SCALE GENOMIC DNA]</scope>
    <source>
        <strain evidence="1 2">DSM 14045</strain>
    </source>
</reference>
<accession>A0A1H3F345</accession>
<organism evidence="1 2">
    <name type="scientific">Lachnobacterium bovis DSM 14045</name>
    <dbReference type="NCBI Taxonomy" id="1122142"/>
    <lineage>
        <taxon>Bacteria</taxon>
        <taxon>Bacillati</taxon>
        <taxon>Bacillota</taxon>
        <taxon>Clostridia</taxon>
        <taxon>Lachnospirales</taxon>
        <taxon>Lachnospiraceae</taxon>
        <taxon>Lachnobacterium</taxon>
    </lineage>
</organism>
<protein>
    <submittedName>
        <fullName evidence="1">Uncharacterized protein</fullName>
    </submittedName>
</protein>
<dbReference type="Proteomes" id="UP000183918">
    <property type="component" value="Unassembled WGS sequence"/>
</dbReference>
<dbReference type="EMBL" id="FNPG01000004">
    <property type="protein sequence ID" value="SDX85443.1"/>
    <property type="molecule type" value="Genomic_DNA"/>
</dbReference>
<dbReference type="AlphaFoldDB" id="A0A1H3F345"/>
<proteinExistence type="predicted"/>
<gene>
    <name evidence="1" type="ORF">SAMN02910414_00121</name>
</gene>
<sequence>MLSAFKVANSWGLNPVYIPINIISTKGKDRYVHLAKHFAETGLSEKYVDEIIDGIENPKEIYSTKDINGAISRCYFTDYIDQTNPQKKLCIFARNDIITAYHMDNSKIKRLQKGGRFIWKK</sequence>